<organism evidence="1 4">
    <name type="scientific">Sanguibacteroides justesenii</name>
    <dbReference type="NCBI Taxonomy" id="1547597"/>
    <lineage>
        <taxon>Bacteria</taxon>
        <taxon>Pseudomonadati</taxon>
        <taxon>Bacteroidota</taxon>
        <taxon>Bacteroidia</taxon>
        <taxon>Bacteroidales</taxon>
        <taxon>Porphyromonadaceae</taxon>
        <taxon>Sanguibacteroides</taxon>
    </lineage>
</organism>
<name>A0A0C3RJW1_9PORP</name>
<gene>
    <name evidence="1" type="ORF">BA92_01660</name>
    <name evidence="2" type="ORF">IE90_03120</name>
</gene>
<reference evidence="1 4" key="1">
    <citation type="submission" date="2014-07" db="EMBL/GenBank/DDBJ databases">
        <title>Porphyromonadaceae bacterium OUH 308042 = ATCC BAA-2681 = DSM 28342 draft genome.</title>
        <authorList>
            <person name="Sydenham T.V."/>
            <person name="Hasman H."/>
            <person name="Justensen U.S."/>
        </authorList>
    </citation>
    <scope>NUCLEOTIDE SEQUENCE [LARGE SCALE GENOMIC DNA]</scope>
    <source>
        <strain evidence="1 4">OUH 308042</strain>
    </source>
</reference>
<dbReference type="EMBL" id="JPIU01000025">
    <property type="protein sequence ID" value="KIO46604.1"/>
    <property type="molecule type" value="Genomic_DNA"/>
</dbReference>
<proteinExistence type="predicted"/>
<evidence type="ECO:0000313" key="3">
    <source>
        <dbReference type="Proteomes" id="UP000031937"/>
    </source>
</evidence>
<sequence length="177" mass="20285">MDDFQHVGYSKEVIEFVAVAKEFCDFVEAAAGGGRELFLSRLQKFIPLIYLKGSLLPRCESDELGLLEDTVTEEDYNALYAALHQLMGEQDEYLEVFDDNMQYSETPIVNSIAEKVCDVYQDLKNFISAYRHGMTDVIEEALWQLNNSFELYWGRACASVLRAVHVAVFRIMDNEVE</sequence>
<evidence type="ECO:0000313" key="2">
    <source>
        <dbReference type="EMBL" id="KIO47017.1"/>
    </source>
</evidence>
<dbReference type="RefSeq" id="WP_041502426.1">
    <property type="nucleotide sequence ID" value="NZ_JPIT01000008.1"/>
</dbReference>
<dbReference type="Proteomes" id="UP000031980">
    <property type="component" value="Unassembled WGS sequence"/>
</dbReference>
<keyword evidence="4" id="KW-1185">Reference proteome</keyword>
<protein>
    <submittedName>
        <fullName evidence="1">Uncharacterized protein</fullName>
    </submittedName>
</protein>
<dbReference type="Gene3D" id="1.20.120.1550">
    <property type="entry name" value="Protein of unknown function DUF5063"/>
    <property type="match status" value="1"/>
</dbReference>
<reference evidence="2 3" key="2">
    <citation type="submission" date="2014-07" db="EMBL/GenBank/DDBJ databases">
        <title>Porphyromonadaceae bacterium OUH 334697 = ATCC BAA-2682 = DSM 28341 draft genome.</title>
        <authorList>
            <person name="Sydenham T.V."/>
            <person name="Hasman H."/>
            <person name="Justesen U.S."/>
        </authorList>
    </citation>
    <scope>NUCLEOTIDE SEQUENCE [LARGE SCALE GENOMIC DNA]</scope>
    <source>
        <strain evidence="2 3">OUH 334697</strain>
    </source>
</reference>
<dbReference type="AlphaFoldDB" id="A0A0C3RJW1"/>
<comment type="caution">
    <text evidence="1">The sequence shown here is derived from an EMBL/GenBank/DDBJ whole genome shotgun (WGS) entry which is preliminary data.</text>
</comment>
<dbReference type="OrthoDB" id="1116917at2"/>
<accession>A0A0C3RJW1</accession>
<dbReference type="EMBL" id="JPIT01000008">
    <property type="protein sequence ID" value="KIO47017.1"/>
    <property type="molecule type" value="Genomic_DNA"/>
</dbReference>
<dbReference type="InterPro" id="IPR038312">
    <property type="entry name" value="DUF5063_sf"/>
</dbReference>
<dbReference type="Pfam" id="PF16702">
    <property type="entry name" value="DUF5063"/>
    <property type="match status" value="1"/>
</dbReference>
<dbReference type="InterPro" id="IPR032025">
    <property type="entry name" value="DUF5063"/>
</dbReference>
<evidence type="ECO:0000313" key="1">
    <source>
        <dbReference type="EMBL" id="KIO46604.1"/>
    </source>
</evidence>
<evidence type="ECO:0000313" key="4">
    <source>
        <dbReference type="Proteomes" id="UP000031980"/>
    </source>
</evidence>
<dbReference type="Proteomes" id="UP000031937">
    <property type="component" value="Unassembled WGS sequence"/>
</dbReference>